<protein>
    <submittedName>
        <fullName evidence="1">Uncharacterized protein</fullName>
    </submittedName>
</protein>
<dbReference type="AlphaFoldDB" id="K0RI76"/>
<comment type="caution">
    <text evidence="1">The sequence shown here is derived from an EMBL/GenBank/DDBJ whole genome shotgun (WGS) entry which is preliminary data.</text>
</comment>
<gene>
    <name evidence="1" type="ORF">THAOC_27715</name>
</gene>
<organism evidence="1 2">
    <name type="scientific">Thalassiosira oceanica</name>
    <name type="common">Marine diatom</name>
    <dbReference type="NCBI Taxonomy" id="159749"/>
    <lineage>
        <taxon>Eukaryota</taxon>
        <taxon>Sar</taxon>
        <taxon>Stramenopiles</taxon>
        <taxon>Ochrophyta</taxon>
        <taxon>Bacillariophyta</taxon>
        <taxon>Coscinodiscophyceae</taxon>
        <taxon>Thalassiosirophycidae</taxon>
        <taxon>Thalassiosirales</taxon>
        <taxon>Thalassiosiraceae</taxon>
        <taxon>Thalassiosira</taxon>
    </lineage>
</organism>
<keyword evidence="2" id="KW-1185">Reference proteome</keyword>
<dbReference type="EMBL" id="AGNL01038887">
    <property type="protein sequence ID" value="EJK52945.1"/>
    <property type="molecule type" value="Genomic_DNA"/>
</dbReference>
<evidence type="ECO:0000313" key="2">
    <source>
        <dbReference type="Proteomes" id="UP000266841"/>
    </source>
</evidence>
<proteinExistence type="predicted"/>
<sequence length="501" mass="54401">MDASGGPLAGKVERGRARVAQALWRREGELGPPLDLRRGDAAHLLLLIDAEVALQHADALLVDVVVRVLLQLLDLVEPLGLGHERRHGVVPACRHALLLSSLQDVLEALEGDGHDLDVVDREEVAERSDAPLLDEELDLLRRAAGRRVGDGPRRLLADVELGVRQELDEGRDWDEAGIVRPPRQRGALKTNTCGEKLTDVVVNHGLDLVLVPGRDVADGPARLLPDALLGARQQGQEAGQGVVVNDELRLEVVTRDDVPDRPERGRLHGRARVEEQLDEATAHARLDDRLDLLVGPVAQVGQGPARVRQDLLVGAEDELAQRLEGLLDQSEVRLGLPAAEVRERPSRVPQHTELGTLVELLQQGREGAGLQDQVAARRAVPGDVAQGPHGLLPHVVVGAQQEPDEDGHGAHLHDHLRVLARSAGDVGEGPRRLELQRGVVVPLQELDEAGHDARVDDLLYGRVLLDRQESAELRRALGLDRRVGAHDALDHLGGDSRACWP</sequence>
<name>K0RI76_THAOC</name>
<dbReference type="Proteomes" id="UP000266841">
    <property type="component" value="Unassembled WGS sequence"/>
</dbReference>
<accession>K0RI76</accession>
<reference evidence="1 2" key="1">
    <citation type="journal article" date="2012" name="Genome Biol.">
        <title>Genome and low-iron response of an oceanic diatom adapted to chronic iron limitation.</title>
        <authorList>
            <person name="Lommer M."/>
            <person name="Specht M."/>
            <person name="Roy A.S."/>
            <person name="Kraemer L."/>
            <person name="Andreson R."/>
            <person name="Gutowska M.A."/>
            <person name="Wolf J."/>
            <person name="Bergner S.V."/>
            <person name="Schilhabel M.B."/>
            <person name="Klostermeier U.C."/>
            <person name="Beiko R.G."/>
            <person name="Rosenstiel P."/>
            <person name="Hippler M."/>
            <person name="Laroche J."/>
        </authorList>
    </citation>
    <scope>NUCLEOTIDE SEQUENCE [LARGE SCALE GENOMIC DNA]</scope>
    <source>
        <strain evidence="1 2">CCMP1005</strain>
    </source>
</reference>
<evidence type="ECO:0000313" key="1">
    <source>
        <dbReference type="EMBL" id="EJK52945.1"/>
    </source>
</evidence>